<dbReference type="GO" id="GO:0008270">
    <property type="term" value="F:zinc ion binding"/>
    <property type="evidence" value="ECO:0007669"/>
    <property type="project" value="UniProtKB-KW"/>
</dbReference>
<organism evidence="1">
    <name type="scientific">Siphoviridae sp. ctGDt6</name>
    <dbReference type="NCBI Taxonomy" id="2825408"/>
    <lineage>
        <taxon>Viruses</taxon>
        <taxon>Duplodnaviria</taxon>
        <taxon>Heunggongvirae</taxon>
        <taxon>Uroviricota</taxon>
        <taxon>Caudoviricetes</taxon>
    </lineage>
</organism>
<keyword evidence="1" id="KW-0863">Zinc-finger</keyword>
<reference evidence="1" key="1">
    <citation type="journal article" date="2021" name="Proc. Natl. Acad. Sci. U.S.A.">
        <title>A Catalog of Tens of Thousands of Viruses from Human Metagenomes Reveals Hidden Associations with Chronic Diseases.</title>
        <authorList>
            <person name="Tisza M.J."/>
            <person name="Buck C.B."/>
        </authorList>
    </citation>
    <scope>NUCLEOTIDE SEQUENCE</scope>
    <source>
        <strain evidence="1">CtGDt6</strain>
    </source>
</reference>
<protein>
    <submittedName>
        <fullName evidence="1">C2H2 type zinc-finger protein</fullName>
    </submittedName>
</protein>
<proteinExistence type="predicted"/>
<name>A0A8S5U855_9CAUD</name>
<evidence type="ECO:0000313" key="1">
    <source>
        <dbReference type="EMBL" id="DAF90602.1"/>
    </source>
</evidence>
<keyword evidence="1" id="KW-0479">Metal-binding</keyword>
<accession>A0A8S5U855</accession>
<keyword evidence="1" id="KW-0862">Zinc</keyword>
<dbReference type="EMBL" id="BK016032">
    <property type="protein sequence ID" value="DAF90602.1"/>
    <property type="molecule type" value="Genomic_DNA"/>
</dbReference>
<sequence>MFGLVVATSTSYCPICSSVGHSWEYYIYSIPTRYDTQ</sequence>